<dbReference type="AlphaFoldDB" id="A0A4U0Z2U9"/>
<protein>
    <submittedName>
        <fullName evidence="1">Uncharacterized protein</fullName>
    </submittedName>
</protein>
<gene>
    <name evidence="1" type="ORF">FAZ78_15200</name>
</gene>
<sequence length="158" mass="17718">MSYDLNRMSPAKQRAALLALLEAASGNDATLRNILLDPILLGADRSSSIGKLYPDTKCHGALNIAKMVHAFCMEEWGCGARAAILDNGKPAGRTFREDRSAEEIVPPHIYERTPIEPVRVHPVLPSVAEPYDWRRIARAMGDKGWRRYFSQEELDRLC</sequence>
<dbReference type="Proteomes" id="UP000306340">
    <property type="component" value="Unassembled WGS sequence"/>
</dbReference>
<evidence type="ECO:0000313" key="2">
    <source>
        <dbReference type="Proteomes" id="UP000306340"/>
    </source>
</evidence>
<evidence type="ECO:0000313" key="1">
    <source>
        <dbReference type="EMBL" id="TKA95763.1"/>
    </source>
</evidence>
<organism evidence="1 2">
    <name type="scientific">Cereibacter changlensis</name>
    <dbReference type="NCBI Taxonomy" id="402884"/>
    <lineage>
        <taxon>Bacteria</taxon>
        <taxon>Pseudomonadati</taxon>
        <taxon>Pseudomonadota</taxon>
        <taxon>Alphaproteobacteria</taxon>
        <taxon>Rhodobacterales</taxon>
        <taxon>Paracoccaceae</taxon>
        <taxon>Cereibacter</taxon>
    </lineage>
</organism>
<dbReference type="EMBL" id="SWAU01000152">
    <property type="protein sequence ID" value="TKA95763.1"/>
    <property type="molecule type" value="Genomic_DNA"/>
</dbReference>
<reference evidence="1 2" key="1">
    <citation type="submission" date="2019-04" db="EMBL/GenBank/DDBJ databases">
        <title>Crypto-aerobic microbial life in anoxic (sulfidic) marine sediments.</title>
        <authorList>
            <person name="Bhattacharya S."/>
            <person name="Roy C."/>
            <person name="Mondal N."/>
            <person name="Sarkar J."/>
            <person name="Mandal S."/>
            <person name="Rameez M.J."/>
            <person name="Ghosh W."/>
        </authorList>
    </citation>
    <scope>NUCLEOTIDE SEQUENCE [LARGE SCALE GENOMIC DNA]</scope>
    <source>
        <strain evidence="1 2">SBBC</strain>
    </source>
</reference>
<proteinExistence type="predicted"/>
<comment type="caution">
    <text evidence="1">The sequence shown here is derived from an EMBL/GenBank/DDBJ whole genome shotgun (WGS) entry which is preliminary data.</text>
</comment>
<accession>A0A4U0Z2U9</accession>
<name>A0A4U0Z2U9_9RHOB</name>
<dbReference type="RefSeq" id="WP_136793348.1">
    <property type="nucleotide sequence ID" value="NZ_SWAU01000152.1"/>
</dbReference>